<reference evidence="1 2" key="1">
    <citation type="submission" date="2016-05" db="EMBL/GenBank/DDBJ databases">
        <authorList>
            <person name="Lee J.-Y."/>
            <person name="Kim E.B."/>
            <person name="Choi Y.-J."/>
        </authorList>
    </citation>
    <scope>NUCLEOTIDE SEQUENCE [LARGE SCALE GENOMIC DNA]</scope>
    <source>
        <strain evidence="1 2">KLA006</strain>
    </source>
</reference>
<sequence>MLNSMEEQSTGFDKLKYASTERVWEGIIIELTDASVIIDLKGRLGRLEIPNRMIISDYELKVGEEVAFLMSYPEVLDSEPNQKYLGALNAYHKKMKEIKEKQRRDKNES</sequence>
<dbReference type="Proteomes" id="UP000218139">
    <property type="component" value="Unassembled WGS sequence"/>
</dbReference>
<dbReference type="AlphaFoldDB" id="A0A9X6S2R1"/>
<comment type="caution">
    <text evidence="1">The sequence shown here is derived from an EMBL/GenBank/DDBJ whole genome shotgun (WGS) entry which is preliminary data.</text>
</comment>
<proteinExistence type="predicted"/>
<accession>A0A9X6S2R1</accession>
<evidence type="ECO:0000313" key="2">
    <source>
        <dbReference type="Proteomes" id="UP000218139"/>
    </source>
</evidence>
<evidence type="ECO:0000313" key="1">
    <source>
        <dbReference type="EMBL" id="PAY43714.1"/>
    </source>
</evidence>
<dbReference type="NCBIfam" id="NF041553">
    <property type="entry name" value="CBO2463_dom"/>
    <property type="match status" value="1"/>
</dbReference>
<protein>
    <submittedName>
        <fullName evidence="1">Uncharacterized protein</fullName>
    </submittedName>
</protein>
<dbReference type="InterPro" id="IPR048108">
    <property type="entry name" value="CBO2463_dom"/>
</dbReference>
<gene>
    <name evidence="1" type="ORF">A8C52_03160</name>
</gene>
<dbReference type="EMBL" id="LXZO01000145">
    <property type="protein sequence ID" value="PAY43714.1"/>
    <property type="molecule type" value="Genomic_DNA"/>
</dbReference>
<name>A0A9X6S2R1_9LACO</name>
<organism evidence="1 2">
    <name type="scientific">Ligilactobacillus salivarius</name>
    <dbReference type="NCBI Taxonomy" id="1624"/>
    <lineage>
        <taxon>Bacteria</taxon>
        <taxon>Bacillati</taxon>
        <taxon>Bacillota</taxon>
        <taxon>Bacilli</taxon>
        <taxon>Lactobacillales</taxon>
        <taxon>Lactobacillaceae</taxon>
        <taxon>Ligilactobacillus</taxon>
    </lineage>
</organism>